<sequence length="101" mass="11813">MYDTRIKLIRRTESGRDKYGNIIHTEEEKERWAEVKSVSRAEYYQAATTGMQPTVVIVLSDRRDYEGQSHVVINGVEYVVVRTYVKGETIEITLTEREKNE</sequence>
<protein>
    <submittedName>
        <fullName evidence="1">Head tail adaptor</fullName>
    </submittedName>
</protein>
<accession>A0A8S5SVC8</accession>
<dbReference type="InterPro" id="IPR008767">
    <property type="entry name" value="Phage_SPP1_head-tail_adaptor"/>
</dbReference>
<dbReference type="EMBL" id="BK032685">
    <property type="protein sequence ID" value="DAF55036.1"/>
    <property type="molecule type" value="Genomic_DNA"/>
</dbReference>
<dbReference type="InterPro" id="IPR038666">
    <property type="entry name" value="SSP1_head-tail_sf"/>
</dbReference>
<dbReference type="Gene3D" id="2.40.10.270">
    <property type="entry name" value="Bacteriophage SPP1 head-tail adaptor protein"/>
    <property type="match status" value="1"/>
</dbReference>
<organism evidence="1">
    <name type="scientific">Myoviridae sp. ctBTH15</name>
    <dbReference type="NCBI Taxonomy" id="2827666"/>
    <lineage>
        <taxon>Viruses</taxon>
        <taxon>Duplodnaviria</taxon>
        <taxon>Heunggongvirae</taxon>
        <taxon>Uroviricota</taxon>
        <taxon>Caudoviricetes</taxon>
    </lineage>
</organism>
<dbReference type="Pfam" id="PF05521">
    <property type="entry name" value="Phage_HCP"/>
    <property type="match status" value="1"/>
</dbReference>
<dbReference type="NCBIfam" id="TIGR01563">
    <property type="entry name" value="gp16_SPP1"/>
    <property type="match status" value="1"/>
</dbReference>
<proteinExistence type="predicted"/>
<reference evidence="1" key="1">
    <citation type="journal article" date="2021" name="Proc. Natl. Acad. Sci. U.S.A.">
        <title>A Catalog of Tens of Thousands of Viruses from Human Metagenomes Reveals Hidden Associations with Chronic Diseases.</title>
        <authorList>
            <person name="Tisza M.J."/>
            <person name="Buck C.B."/>
        </authorList>
    </citation>
    <scope>NUCLEOTIDE SEQUENCE</scope>
    <source>
        <strain evidence="1">CtBTH15</strain>
    </source>
</reference>
<name>A0A8S5SVC8_9CAUD</name>
<evidence type="ECO:0000313" key="1">
    <source>
        <dbReference type="EMBL" id="DAF55036.1"/>
    </source>
</evidence>